<accession>A0A922LAS2</accession>
<keyword evidence="5" id="KW-1185">Reference proteome</keyword>
<feature type="transmembrane region" description="Helical" evidence="1">
    <location>
        <begin position="153"/>
        <end position="178"/>
    </location>
</feature>
<organism evidence="4 5">
    <name type="scientific">Dermatophagoides farinae</name>
    <name type="common">American house dust mite</name>
    <dbReference type="NCBI Taxonomy" id="6954"/>
    <lineage>
        <taxon>Eukaryota</taxon>
        <taxon>Metazoa</taxon>
        <taxon>Ecdysozoa</taxon>
        <taxon>Arthropoda</taxon>
        <taxon>Chelicerata</taxon>
        <taxon>Arachnida</taxon>
        <taxon>Acari</taxon>
        <taxon>Acariformes</taxon>
        <taxon>Sarcoptiformes</taxon>
        <taxon>Astigmata</taxon>
        <taxon>Psoroptidia</taxon>
        <taxon>Analgoidea</taxon>
        <taxon>Pyroglyphidae</taxon>
        <taxon>Dermatophagoidinae</taxon>
        <taxon>Dermatophagoides</taxon>
    </lineage>
</organism>
<keyword evidence="1" id="KW-0812">Transmembrane</keyword>
<keyword evidence="2" id="KW-0732">Signal</keyword>
<dbReference type="AlphaFoldDB" id="A0A922LAS2"/>
<reference evidence="3" key="2">
    <citation type="submission" date="2020-06" db="EMBL/GenBank/DDBJ databases">
        <authorList>
            <person name="Ji K."/>
            <person name="Li J."/>
        </authorList>
    </citation>
    <scope>NUCLEOTIDE SEQUENCE</scope>
    <source>
        <strain evidence="3">JKM2019</strain>
        <tissue evidence="3">Whole body</tissue>
    </source>
</reference>
<reference evidence="4" key="1">
    <citation type="submission" date="2013-05" db="EMBL/GenBank/DDBJ databases">
        <authorList>
            <person name="Yim A.K.Y."/>
            <person name="Chan T.F."/>
            <person name="Ji K.M."/>
            <person name="Liu X.Y."/>
            <person name="Zhou J.W."/>
            <person name="Li R.Q."/>
            <person name="Yang K.Y."/>
            <person name="Li J."/>
            <person name="Li M."/>
            <person name="Law P.T.W."/>
            <person name="Wu Y.L."/>
            <person name="Cai Z.L."/>
            <person name="Qin H."/>
            <person name="Bao Y."/>
            <person name="Leung R.K.K."/>
            <person name="Ng P.K.S."/>
            <person name="Zou J."/>
            <person name="Zhong X.J."/>
            <person name="Ran P.X."/>
            <person name="Zhong N.S."/>
            <person name="Liu Z.G."/>
            <person name="Tsui S.K.W."/>
        </authorList>
    </citation>
    <scope>NUCLEOTIDE SEQUENCE</scope>
    <source>
        <strain evidence="4">Derf</strain>
        <tissue evidence="4">Whole organism</tissue>
    </source>
</reference>
<sequence>MTQYDWIWFWLFISLLTSPIHMINQCAEEDLDCHWNEIIFNCIDKELPQEWKLNESIIHTKKMEQLEENLPDCSVKMIDYLYEMIFTNVDNRKDHCCYLWDFFQCISIESCQQCGKKTGDIMSHAYRDFQQNVTTELCSDYPERSLKCHLLSLPLIGIIFIISSLAFAAGFMIVIRFYSS</sequence>
<feature type="signal peptide" evidence="2">
    <location>
        <begin position="1"/>
        <end position="22"/>
    </location>
</feature>
<dbReference type="Proteomes" id="UP000828236">
    <property type="component" value="Unassembled WGS sequence"/>
</dbReference>
<dbReference type="EMBL" id="ASGP02000001">
    <property type="protein sequence ID" value="KAH9528668.1"/>
    <property type="molecule type" value="Genomic_DNA"/>
</dbReference>
<evidence type="ECO:0000313" key="4">
    <source>
        <dbReference type="EMBL" id="KAH9528668.1"/>
    </source>
</evidence>
<evidence type="ECO:0000256" key="1">
    <source>
        <dbReference type="SAM" id="Phobius"/>
    </source>
</evidence>
<gene>
    <name evidence="4" type="ORF">DERF_002589</name>
    <name evidence="3" type="ORF">HUG17_10544</name>
</gene>
<proteinExistence type="predicted"/>
<keyword evidence="1" id="KW-0472">Membrane</keyword>
<comment type="caution">
    <text evidence="4">The sequence shown here is derived from an EMBL/GenBank/DDBJ whole genome shotgun (WGS) entry which is preliminary data.</text>
</comment>
<reference evidence="3" key="3">
    <citation type="journal article" date="2021" name="World Allergy Organ. J.">
        <title>Chromosome-level assembly of Dermatophagoides farinae genome and transcriptome reveals two novel allergens Der f 37 and Der f 39.</title>
        <authorList>
            <person name="Chen J."/>
            <person name="Cai Z."/>
            <person name="Fan D."/>
            <person name="Hu J."/>
            <person name="Hou Y."/>
            <person name="He Y."/>
            <person name="Zhang Z."/>
            <person name="Zhao Z."/>
            <person name="Gao P."/>
            <person name="Hu W."/>
            <person name="Sun J."/>
            <person name="Li J."/>
            <person name="Ji K."/>
        </authorList>
    </citation>
    <scope>NUCLEOTIDE SEQUENCE</scope>
    <source>
        <strain evidence="3">JKM2019</strain>
    </source>
</reference>
<evidence type="ECO:0000256" key="2">
    <source>
        <dbReference type="SAM" id="SignalP"/>
    </source>
</evidence>
<protein>
    <submittedName>
        <fullName evidence="4">Uncharacterized protein</fullName>
    </submittedName>
</protein>
<reference evidence="4" key="4">
    <citation type="journal article" date="2022" name="Res Sq">
        <title>Comparative Genomics Reveals Insights into the Divergent Evolution of Astigmatic Mites and Household Pest Adaptations.</title>
        <authorList>
            <person name="Xiong Q."/>
            <person name="Wan A.T.-Y."/>
            <person name="Liu X.-Y."/>
            <person name="Fung C.S.-H."/>
            <person name="Xiao X."/>
            <person name="Malainual N."/>
            <person name="Hou J."/>
            <person name="Wang L."/>
            <person name="Wang M."/>
            <person name="Yang K."/>
            <person name="Cui Y."/>
            <person name="Leung E."/>
            <person name="Nong W."/>
            <person name="Shin S.-K."/>
            <person name="Au S."/>
            <person name="Jeong K.Y."/>
            <person name="Chew F.T."/>
            <person name="Hui J."/>
            <person name="Leung T.F."/>
            <person name="Tungtrongchitr A."/>
            <person name="Zhong N."/>
            <person name="Liu Z."/>
            <person name="Tsui S."/>
        </authorList>
    </citation>
    <scope>NUCLEOTIDE SEQUENCE</scope>
    <source>
        <strain evidence="4">Derf</strain>
        <tissue evidence="4">Whole organism</tissue>
    </source>
</reference>
<evidence type="ECO:0000313" key="5">
    <source>
        <dbReference type="Proteomes" id="UP000790347"/>
    </source>
</evidence>
<name>A0A922LAS2_DERFA</name>
<evidence type="ECO:0000313" key="3">
    <source>
        <dbReference type="EMBL" id="KAH7636574.1"/>
    </source>
</evidence>
<keyword evidence="1" id="KW-1133">Transmembrane helix</keyword>
<dbReference type="Proteomes" id="UP000790347">
    <property type="component" value="Unassembled WGS sequence"/>
</dbReference>
<dbReference type="EMBL" id="SDOV01000010">
    <property type="protein sequence ID" value="KAH7636574.1"/>
    <property type="molecule type" value="Genomic_DNA"/>
</dbReference>
<feature type="chain" id="PRO_5038277031" evidence="2">
    <location>
        <begin position="23"/>
        <end position="180"/>
    </location>
</feature>